<dbReference type="CDD" id="cd00531">
    <property type="entry name" value="NTF2_like"/>
    <property type="match status" value="1"/>
</dbReference>
<name>A0A917NJI2_9PROT</name>
<keyword evidence="3" id="KW-1185">Reference proteome</keyword>
<sequence length="160" mass="17270">MSEVEAMRRGVLCAGATMMSSLLAGAGPAAAQTRPTTPKDLIEQFAAAIIAHDPDRIAGFYTDKAMLLTSEGQIIQGRDHIREAFACRVASGPPPTRLVNAHSGGGPRFGVISWTWATIIARPGQVPQHRRAHSILYLKNLTAGWHVVADMFQVFEPPQD</sequence>
<proteinExistence type="predicted"/>
<dbReference type="Gene3D" id="3.10.450.50">
    <property type="match status" value="1"/>
</dbReference>
<gene>
    <name evidence="2" type="ORF">GCM10011320_10970</name>
</gene>
<evidence type="ECO:0000259" key="1">
    <source>
        <dbReference type="Pfam" id="PF12680"/>
    </source>
</evidence>
<organism evidence="2 3">
    <name type="scientific">Neoroseomonas lacus</name>
    <dbReference type="NCBI Taxonomy" id="287609"/>
    <lineage>
        <taxon>Bacteria</taxon>
        <taxon>Pseudomonadati</taxon>
        <taxon>Pseudomonadota</taxon>
        <taxon>Alphaproteobacteria</taxon>
        <taxon>Acetobacterales</taxon>
        <taxon>Acetobacteraceae</taxon>
        <taxon>Neoroseomonas</taxon>
    </lineage>
</organism>
<dbReference type="RefSeq" id="WP_188965900.1">
    <property type="nucleotide sequence ID" value="NZ_BMKW01000002.1"/>
</dbReference>
<dbReference type="AlphaFoldDB" id="A0A917NJI2"/>
<comment type="caution">
    <text evidence="2">The sequence shown here is derived from an EMBL/GenBank/DDBJ whole genome shotgun (WGS) entry which is preliminary data.</text>
</comment>
<reference evidence="2" key="2">
    <citation type="submission" date="2020-09" db="EMBL/GenBank/DDBJ databases">
        <authorList>
            <person name="Sun Q."/>
            <person name="Zhou Y."/>
        </authorList>
    </citation>
    <scope>NUCLEOTIDE SEQUENCE</scope>
    <source>
        <strain evidence="2">CGMCC 1.3617</strain>
    </source>
</reference>
<feature type="domain" description="SnoaL-like" evidence="1">
    <location>
        <begin position="42"/>
        <end position="126"/>
    </location>
</feature>
<evidence type="ECO:0000313" key="3">
    <source>
        <dbReference type="Proteomes" id="UP000661507"/>
    </source>
</evidence>
<accession>A0A917NJI2</accession>
<dbReference type="InterPro" id="IPR032710">
    <property type="entry name" value="NTF2-like_dom_sf"/>
</dbReference>
<evidence type="ECO:0000313" key="2">
    <source>
        <dbReference type="EMBL" id="GGJ06007.1"/>
    </source>
</evidence>
<reference evidence="2" key="1">
    <citation type="journal article" date="2014" name="Int. J. Syst. Evol. Microbiol.">
        <title>Complete genome sequence of Corynebacterium casei LMG S-19264T (=DSM 44701T), isolated from a smear-ripened cheese.</title>
        <authorList>
            <consortium name="US DOE Joint Genome Institute (JGI-PGF)"/>
            <person name="Walter F."/>
            <person name="Albersmeier A."/>
            <person name="Kalinowski J."/>
            <person name="Ruckert C."/>
        </authorList>
    </citation>
    <scope>NUCLEOTIDE SEQUENCE</scope>
    <source>
        <strain evidence="2">CGMCC 1.3617</strain>
    </source>
</reference>
<dbReference type="SUPFAM" id="SSF54427">
    <property type="entry name" value="NTF2-like"/>
    <property type="match status" value="1"/>
</dbReference>
<protein>
    <recommendedName>
        <fullName evidence="1">SnoaL-like domain-containing protein</fullName>
    </recommendedName>
</protein>
<dbReference type="Pfam" id="PF12680">
    <property type="entry name" value="SnoaL_2"/>
    <property type="match status" value="1"/>
</dbReference>
<dbReference type="Proteomes" id="UP000661507">
    <property type="component" value="Unassembled WGS sequence"/>
</dbReference>
<dbReference type="EMBL" id="BMKW01000002">
    <property type="protein sequence ID" value="GGJ06007.1"/>
    <property type="molecule type" value="Genomic_DNA"/>
</dbReference>
<dbReference type="InterPro" id="IPR037401">
    <property type="entry name" value="SnoaL-like"/>
</dbReference>